<sequence length="542" mass="59522">MEIPPPRPKRKPSYPYPRKIHTQEAEKPENLVSSLQIPDLERKPFSEKTSHTENLDIEKTSVEAQDGIEDPQEGPCAFVSLENEDSILNESYITIQARKHDGNKHTNINISLFESSHPEHENINRCQYSDNTVNVINDIQGKQTYPRHVPVQVVDVHQGVGAKSSVNIAEVSETSGQNHNNALKSSTIPPFHPLFTSFNDNEENYRSFLHVSSTMSSVIVSSLLQNPAAHAAASIAAKFWHPVNIEASSADSFSMDHLNSEITPPSMAAIAATTVAAATAWWSAHGLLPVCTPFYPGGYSCAFQGPIEENKVRVANTGREKAYSEGDLQEEKMYAEITESAADLSSSDEPEMKINIQGTGKTNVGKQIDRSSCGSNTTSSSELEMDILEKQEKETEAKGSDVKESISHTGRSTVNPNESWKGVSEEGRLAFQALFSREVLPQSFSDNPTVAEKDQQNINKNIALDLNRMSQEPGKSNGFAVLRGDKGILRMGLGSVKVNVHHTGFRPYKRCSIEAKESGKILSAESTGKAILLFISLKLKVF</sequence>
<keyword evidence="3" id="KW-1185">Reference proteome</keyword>
<feature type="compositionally biased region" description="Basic and acidic residues" evidence="1">
    <location>
        <begin position="39"/>
        <end position="55"/>
    </location>
</feature>
<feature type="region of interest" description="Disordered" evidence="1">
    <location>
        <begin position="357"/>
        <end position="421"/>
    </location>
</feature>
<evidence type="ECO:0000313" key="3">
    <source>
        <dbReference type="Proteomes" id="UP001229421"/>
    </source>
</evidence>
<dbReference type="AlphaFoldDB" id="A0AAD8KIC1"/>
<feature type="region of interest" description="Disordered" evidence="1">
    <location>
        <begin position="1"/>
        <end position="55"/>
    </location>
</feature>
<evidence type="ECO:0008006" key="4">
    <source>
        <dbReference type="Google" id="ProtNLM"/>
    </source>
</evidence>
<proteinExistence type="predicted"/>
<evidence type="ECO:0000313" key="2">
    <source>
        <dbReference type="EMBL" id="KAK1422003.1"/>
    </source>
</evidence>
<feature type="compositionally biased region" description="Basic and acidic residues" evidence="1">
    <location>
        <begin position="387"/>
        <end position="406"/>
    </location>
</feature>
<accession>A0AAD8KIC1</accession>
<dbReference type="Proteomes" id="UP001229421">
    <property type="component" value="Unassembled WGS sequence"/>
</dbReference>
<reference evidence="2" key="1">
    <citation type="journal article" date="2023" name="bioRxiv">
        <title>Improved chromosome-level genome assembly for marigold (Tagetes erecta).</title>
        <authorList>
            <person name="Jiang F."/>
            <person name="Yuan L."/>
            <person name="Wang S."/>
            <person name="Wang H."/>
            <person name="Xu D."/>
            <person name="Wang A."/>
            <person name="Fan W."/>
        </authorList>
    </citation>
    <scope>NUCLEOTIDE SEQUENCE</scope>
    <source>
        <strain evidence="2">WSJ</strain>
        <tissue evidence="2">Leaf</tissue>
    </source>
</reference>
<comment type="caution">
    <text evidence="2">The sequence shown here is derived from an EMBL/GenBank/DDBJ whole genome shotgun (WGS) entry which is preliminary data.</text>
</comment>
<gene>
    <name evidence="2" type="ORF">QVD17_24829</name>
</gene>
<evidence type="ECO:0000256" key="1">
    <source>
        <dbReference type="SAM" id="MobiDB-lite"/>
    </source>
</evidence>
<name>A0AAD8KIC1_TARER</name>
<feature type="compositionally biased region" description="Low complexity" evidence="1">
    <location>
        <begin position="371"/>
        <end position="381"/>
    </location>
</feature>
<organism evidence="2 3">
    <name type="scientific">Tagetes erecta</name>
    <name type="common">African marigold</name>
    <dbReference type="NCBI Taxonomy" id="13708"/>
    <lineage>
        <taxon>Eukaryota</taxon>
        <taxon>Viridiplantae</taxon>
        <taxon>Streptophyta</taxon>
        <taxon>Embryophyta</taxon>
        <taxon>Tracheophyta</taxon>
        <taxon>Spermatophyta</taxon>
        <taxon>Magnoliopsida</taxon>
        <taxon>eudicotyledons</taxon>
        <taxon>Gunneridae</taxon>
        <taxon>Pentapetalae</taxon>
        <taxon>asterids</taxon>
        <taxon>campanulids</taxon>
        <taxon>Asterales</taxon>
        <taxon>Asteraceae</taxon>
        <taxon>Asteroideae</taxon>
        <taxon>Heliantheae alliance</taxon>
        <taxon>Tageteae</taxon>
        <taxon>Tagetes</taxon>
    </lineage>
</organism>
<feature type="compositionally biased region" description="Polar residues" evidence="1">
    <location>
        <begin position="407"/>
        <end position="418"/>
    </location>
</feature>
<protein>
    <recommendedName>
        <fullName evidence="4">Protein LHY</fullName>
    </recommendedName>
</protein>
<dbReference type="EMBL" id="JAUHHV010000006">
    <property type="protein sequence ID" value="KAK1422003.1"/>
    <property type="molecule type" value="Genomic_DNA"/>
</dbReference>